<evidence type="ECO:0000313" key="1">
    <source>
        <dbReference type="EMBL" id="PBK79176.1"/>
    </source>
</evidence>
<reference evidence="2" key="1">
    <citation type="journal article" date="2017" name="Nat. Ecol. Evol.">
        <title>Genome expansion and lineage-specific genetic innovations in the forest pathogenic fungi Armillaria.</title>
        <authorList>
            <person name="Sipos G."/>
            <person name="Prasanna A.N."/>
            <person name="Walter M.C."/>
            <person name="O'Connor E."/>
            <person name="Balint B."/>
            <person name="Krizsan K."/>
            <person name="Kiss B."/>
            <person name="Hess J."/>
            <person name="Varga T."/>
            <person name="Slot J."/>
            <person name="Riley R."/>
            <person name="Boka B."/>
            <person name="Rigling D."/>
            <person name="Barry K."/>
            <person name="Lee J."/>
            <person name="Mihaltcheva S."/>
            <person name="LaButti K."/>
            <person name="Lipzen A."/>
            <person name="Waldron R."/>
            <person name="Moloney N.M."/>
            <person name="Sperisen C."/>
            <person name="Kredics L."/>
            <person name="Vagvoelgyi C."/>
            <person name="Patrignani A."/>
            <person name="Fitzpatrick D."/>
            <person name="Nagy I."/>
            <person name="Doyle S."/>
            <person name="Anderson J.B."/>
            <person name="Grigoriev I.V."/>
            <person name="Gueldener U."/>
            <person name="Muensterkoetter M."/>
            <person name="Nagy L.G."/>
        </authorList>
    </citation>
    <scope>NUCLEOTIDE SEQUENCE [LARGE SCALE GENOMIC DNA]</scope>
    <source>
        <strain evidence="2">Ar21-2</strain>
    </source>
</reference>
<dbReference type="AlphaFoldDB" id="A0A2H3CV54"/>
<organism evidence="1 2">
    <name type="scientific">Armillaria gallica</name>
    <name type="common">Bulbous honey fungus</name>
    <name type="synonym">Armillaria bulbosa</name>
    <dbReference type="NCBI Taxonomy" id="47427"/>
    <lineage>
        <taxon>Eukaryota</taxon>
        <taxon>Fungi</taxon>
        <taxon>Dikarya</taxon>
        <taxon>Basidiomycota</taxon>
        <taxon>Agaricomycotina</taxon>
        <taxon>Agaricomycetes</taxon>
        <taxon>Agaricomycetidae</taxon>
        <taxon>Agaricales</taxon>
        <taxon>Marasmiineae</taxon>
        <taxon>Physalacriaceae</taxon>
        <taxon>Armillaria</taxon>
    </lineage>
</organism>
<dbReference type="Proteomes" id="UP000217790">
    <property type="component" value="Unassembled WGS sequence"/>
</dbReference>
<dbReference type="InParanoid" id="A0A2H3CV54"/>
<gene>
    <name evidence="1" type="ORF">ARMGADRAFT_1040986</name>
</gene>
<dbReference type="EMBL" id="KZ293803">
    <property type="protein sequence ID" value="PBK79176.1"/>
    <property type="molecule type" value="Genomic_DNA"/>
</dbReference>
<evidence type="ECO:0000313" key="2">
    <source>
        <dbReference type="Proteomes" id="UP000217790"/>
    </source>
</evidence>
<proteinExistence type="predicted"/>
<name>A0A2H3CV54_ARMGA</name>
<accession>A0A2H3CV54</accession>
<sequence>MRVPNVICSLGHVPENEAATTKSWIESAEGDLHGDVEGFSMWTGMDRCRFPEDSARLAFVYTTVTGSHDVGILEEVASERRIEARGAVSNKTTWRYWIASCVRLVNSYINGVGTGARTCQYKERTTKLAE</sequence>
<protein>
    <submittedName>
        <fullName evidence="1">Uncharacterized protein</fullName>
    </submittedName>
</protein>
<keyword evidence="2" id="KW-1185">Reference proteome</keyword>